<proteinExistence type="inferred from homology"/>
<comment type="similarity">
    <text evidence="2 10">Belongs to the peptidase M14 family.</text>
</comment>
<gene>
    <name evidence="13" type="primary">CBPZ_2</name>
    <name evidence="13" type="ORF">Bhyg_06883</name>
</gene>
<evidence type="ECO:0000259" key="12">
    <source>
        <dbReference type="PROSITE" id="PS52035"/>
    </source>
</evidence>
<dbReference type="SUPFAM" id="SSF53187">
    <property type="entry name" value="Zn-dependent exopeptidases"/>
    <property type="match status" value="1"/>
</dbReference>
<dbReference type="FunFam" id="3.40.630.10:FF:000084">
    <property type="entry name" value="Carboxypeptidase B2"/>
    <property type="match status" value="1"/>
</dbReference>
<dbReference type="GO" id="GO:0006508">
    <property type="term" value="P:proteolysis"/>
    <property type="evidence" value="ECO:0007669"/>
    <property type="project" value="UniProtKB-KW"/>
</dbReference>
<dbReference type="OrthoDB" id="7770555at2759"/>
<keyword evidence="9" id="KW-0482">Metalloprotease</keyword>
<dbReference type="InterPro" id="IPR057246">
    <property type="entry name" value="CARBOXYPEPT_ZN_1"/>
</dbReference>
<protein>
    <submittedName>
        <fullName evidence="13">Zinc carboxypeptidase</fullName>
    </submittedName>
</protein>
<dbReference type="PRINTS" id="PR00765">
    <property type="entry name" value="CRBOXYPTASEA"/>
</dbReference>
<dbReference type="AlphaFoldDB" id="A0A9Q0S2W1"/>
<reference evidence="13" key="1">
    <citation type="submission" date="2022-07" db="EMBL/GenBank/DDBJ databases">
        <authorList>
            <person name="Trinca V."/>
            <person name="Uliana J.V.C."/>
            <person name="Torres T.T."/>
            <person name="Ward R.J."/>
            <person name="Monesi N."/>
        </authorList>
    </citation>
    <scope>NUCLEOTIDE SEQUENCE</scope>
    <source>
        <strain evidence="13">HSMRA1968</strain>
        <tissue evidence="13">Whole embryos</tissue>
    </source>
</reference>
<evidence type="ECO:0000256" key="5">
    <source>
        <dbReference type="ARBA" id="ARBA00022723"/>
    </source>
</evidence>
<keyword evidence="8" id="KW-0862">Zinc</keyword>
<evidence type="ECO:0000256" key="4">
    <source>
        <dbReference type="ARBA" id="ARBA00022670"/>
    </source>
</evidence>
<dbReference type="PANTHER" id="PTHR11705">
    <property type="entry name" value="PROTEASE FAMILY M14 CARBOXYPEPTIDASE A,B"/>
    <property type="match status" value="1"/>
</dbReference>
<dbReference type="Pfam" id="PF00246">
    <property type="entry name" value="Peptidase_M14"/>
    <property type="match status" value="1"/>
</dbReference>
<feature type="active site" description="Proton donor/acceptor" evidence="10">
    <location>
        <position position="387"/>
    </location>
</feature>
<comment type="cofactor">
    <cofactor evidence="1">
        <name>Zn(2+)</name>
        <dbReference type="ChEBI" id="CHEBI:29105"/>
    </cofactor>
</comment>
<keyword evidence="14" id="KW-1185">Reference proteome</keyword>
<dbReference type="Gene3D" id="3.40.630.10">
    <property type="entry name" value="Zn peptidases"/>
    <property type="match status" value="1"/>
</dbReference>
<dbReference type="GO" id="GO:0008270">
    <property type="term" value="F:zinc ion binding"/>
    <property type="evidence" value="ECO:0007669"/>
    <property type="project" value="InterPro"/>
</dbReference>
<accession>A0A9Q0S2W1</accession>
<organism evidence="13 14">
    <name type="scientific">Pseudolycoriella hygida</name>
    <dbReference type="NCBI Taxonomy" id="35572"/>
    <lineage>
        <taxon>Eukaryota</taxon>
        <taxon>Metazoa</taxon>
        <taxon>Ecdysozoa</taxon>
        <taxon>Arthropoda</taxon>
        <taxon>Hexapoda</taxon>
        <taxon>Insecta</taxon>
        <taxon>Pterygota</taxon>
        <taxon>Neoptera</taxon>
        <taxon>Endopterygota</taxon>
        <taxon>Diptera</taxon>
        <taxon>Nematocera</taxon>
        <taxon>Sciaroidea</taxon>
        <taxon>Sciaridae</taxon>
        <taxon>Pseudolycoriella</taxon>
    </lineage>
</organism>
<keyword evidence="3 13" id="KW-0121">Carboxypeptidase</keyword>
<evidence type="ECO:0000256" key="1">
    <source>
        <dbReference type="ARBA" id="ARBA00001947"/>
    </source>
</evidence>
<evidence type="ECO:0000256" key="3">
    <source>
        <dbReference type="ARBA" id="ARBA00022645"/>
    </source>
</evidence>
<evidence type="ECO:0000256" key="8">
    <source>
        <dbReference type="ARBA" id="ARBA00022833"/>
    </source>
</evidence>
<feature type="domain" description="Peptidase M14" evidence="12">
    <location>
        <begin position="127"/>
        <end position="425"/>
    </location>
</feature>
<keyword evidence="6 11" id="KW-0732">Signal</keyword>
<dbReference type="GO" id="GO:0004181">
    <property type="term" value="F:metallocarboxypeptidase activity"/>
    <property type="evidence" value="ECO:0007669"/>
    <property type="project" value="InterPro"/>
</dbReference>
<keyword evidence="5" id="KW-0479">Metal-binding</keyword>
<dbReference type="InterPro" id="IPR000834">
    <property type="entry name" value="Peptidase_M14"/>
</dbReference>
<dbReference type="GO" id="GO:0005615">
    <property type="term" value="C:extracellular space"/>
    <property type="evidence" value="ECO:0007669"/>
    <property type="project" value="TreeGrafter"/>
</dbReference>
<evidence type="ECO:0000256" key="7">
    <source>
        <dbReference type="ARBA" id="ARBA00022801"/>
    </source>
</evidence>
<evidence type="ECO:0000256" key="9">
    <source>
        <dbReference type="ARBA" id="ARBA00023049"/>
    </source>
</evidence>
<feature type="signal peptide" evidence="11">
    <location>
        <begin position="1"/>
        <end position="17"/>
    </location>
</feature>
<evidence type="ECO:0000256" key="2">
    <source>
        <dbReference type="ARBA" id="ARBA00005988"/>
    </source>
</evidence>
<name>A0A9Q0S2W1_9DIPT</name>
<dbReference type="PANTHER" id="PTHR11705:SF60">
    <property type="entry name" value="FI16720P1"/>
    <property type="match status" value="1"/>
</dbReference>
<keyword evidence="4" id="KW-0645">Protease</keyword>
<evidence type="ECO:0000313" key="13">
    <source>
        <dbReference type="EMBL" id="KAJ6641938.1"/>
    </source>
</evidence>
<dbReference type="Proteomes" id="UP001151699">
    <property type="component" value="Chromosome B"/>
</dbReference>
<dbReference type="SMART" id="SM00631">
    <property type="entry name" value="Zn_pept"/>
    <property type="match status" value="1"/>
</dbReference>
<evidence type="ECO:0000313" key="14">
    <source>
        <dbReference type="Proteomes" id="UP001151699"/>
    </source>
</evidence>
<feature type="chain" id="PRO_5040254676" evidence="11">
    <location>
        <begin position="18"/>
        <end position="658"/>
    </location>
</feature>
<dbReference type="PROSITE" id="PS52035">
    <property type="entry name" value="PEPTIDASE_M14"/>
    <property type="match status" value="1"/>
</dbReference>
<dbReference type="PROSITE" id="PS00132">
    <property type="entry name" value="CARBOXYPEPT_ZN_1"/>
    <property type="match status" value="1"/>
</dbReference>
<comment type="caution">
    <text evidence="13">The sequence shown here is derived from an EMBL/GenBank/DDBJ whole genome shotgun (WGS) entry which is preliminary data.</text>
</comment>
<sequence length="658" mass="76198">MSPWIVWLLLVLTVGVASELDEQKLEEKVSYKNYVVIEIALDFRNLPELKREIVRHIILDNADGYESRNVTLLVKESETEKLVTLFRKYKVPFEDKNINFQQIIENEAKNIREYAPIKDRMYMDFKHFNDYFVYYHWLHQIADDYHAVAELIDLPLNSSNELLTQVIRGVKISDKKDKPTVVIEAGIHGNEWIGPAVATFILKQLLTSRSTDVEYLLQNFNWIIFPICNPDGYKYTFDKDRLWRKNRQTFGNCTGVDLNRNWDSANNLEHADPCGPGFPGTAAFSAPETATLAGYLRKNVKSQNIKTYLSFHGTSQKLLMPFATSQVKASMYDKLKEIGRKAVEGFLLRYKKKFELSTYHAMNSATRGTSLDWVYDELKLPIVFLYEFRRPVSRDGKPLYLLPVDQIEEVGWETLDSIKELLTAANILGFYKDKEVSGSDDSDERICYECKTFERNILLKFVEKLRENIQVKTSSFNYFEKSVTVANMKSFIKSTVTFLIWIFISNIYQLNVVADQPLSNAMTENSQRTVPNVSPLEQMSRYLKSKKSWQNLQGSWGKRGYPLDEYSDDTLSNRYVDDDLLDGDFQDVDGVGFVDEGDIGRQEYYPDKRAWKSMNAAWGKRIGTWGKREPGWNNLKGLWGKRSANWNKLSSAWGKRSV</sequence>
<dbReference type="EMBL" id="WJQU01000002">
    <property type="protein sequence ID" value="KAJ6641938.1"/>
    <property type="molecule type" value="Genomic_DNA"/>
</dbReference>
<keyword evidence="7" id="KW-0378">Hydrolase</keyword>
<evidence type="ECO:0000256" key="11">
    <source>
        <dbReference type="SAM" id="SignalP"/>
    </source>
</evidence>
<evidence type="ECO:0000256" key="6">
    <source>
        <dbReference type="ARBA" id="ARBA00022729"/>
    </source>
</evidence>
<evidence type="ECO:0000256" key="10">
    <source>
        <dbReference type="PROSITE-ProRule" id="PRU01379"/>
    </source>
</evidence>